<dbReference type="Gene3D" id="1.10.287.1490">
    <property type="match status" value="1"/>
</dbReference>
<evidence type="ECO:0008006" key="5">
    <source>
        <dbReference type="Google" id="ProtNLM"/>
    </source>
</evidence>
<comment type="caution">
    <text evidence="3">The sequence shown here is derived from an EMBL/GenBank/DDBJ whole genome shotgun (WGS) entry which is preliminary data.</text>
</comment>
<keyword evidence="4" id="KW-1185">Reference proteome</keyword>
<sequence length="586" mass="57404">MATDKEPSGKTAASGASGGASATGSASTGQAAPGSAAKGASAAETAAQAGKGKRPVTIDLEPTKVAVKPDASGSAAAGSAAASSSAAASASAKSTSGASGDAATPASSAKPEATSTAAKPAAPSSDTAAGASAARAASKDAEKPTAPSEATETEKAARSRAFNQPPAAEPRGPGLGSLLFAAVFGGVVVVSGAYGLHVAGVLPVVGQGAEQSALQARLAELEQRLTTSGGAALDAAETRISAIEDKISALPGTDAGSGEVEAALSDLRSGLDALTERVNAGAGAPGGANEGLAQDLAAVRADLSRLEGQISAGADVSASLDTVQSGLEAAVSRLDSVEATAKAAQSAVSTSDVSLKTISDSQARASESLAALSSDVQTLSDRVASNQSAVAEQIEGLSQRLAAVEATMGDATARELAARALSIAALKSAVDSGRPYEAELAAVRAGLPGGMDLAALESHAAAGVSPAPALIAEFPAVSRAMFGEIIRPERSDDVFQSLLSSAKSLVAVRGPGDESGEGPEAELRRMETAVARADLDVALAAYDKLPEPVQAAGADWAARARARVAVDTLTRQTSQEVLRGLAGRES</sequence>
<keyword evidence="1" id="KW-0175">Coiled coil</keyword>
<feature type="coiled-coil region" evidence="1">
    <location>
        <begin position="289"/>
        <end position="347"/>
    </location>
</feature>
<evidence type="ECO:0000313" key="4">
    <source>
        <dbReference type="Proteomes" id="UP001597327"/>
    </source>
</evidence>
<feature type="compositionally biased region" description="Low complexity" evidence="2">
    <location>
        <begin position="68"/>
        <end position="136"/>
    </location>
</feature>
<dbReference type="Proteomes" id="UP001597327">
    <property type="component" value="Unassembled WGS sequence"/>
</dbReference>
<gene>
    <name evidence="3" type="ORF">ACFSC7_10440</name>
</gene>
<evidence type="ECO:0000256" key="2">
    <source>
        <dbReference type="SAM" id="MobiDB-lite"/>
    </source>
</evidence>
<protein>
    <recommendedName>
        <fullName evidence="5">Inner membrane protein</fullName>
    </recommendedName>
</protein>
<evidence type="ECO:0000313" key="3">
    <source>
        <dbReference type="EMBL" id="MFD1695933.1"/>
    </source>
</evidence>
<organism evidence="3 4">
    <name type="scientific">Roseibium aestuarii</name>
    <dbReference type="NCBI Taxonomy" id="2600299"/>
    <lineage>
        <taxon>Bacteria</taxon>
        <taxon>Pseudomonadati</taxon>
        <taxon>Pseudomonadota</taxon>
        <taxon>Alphaproteobacteria</taxon>
        <taxon>Hyphomicrobiales</taxon>
        <taxon>Stappiaceae</taxon>
        <taxon>Roseibium</taxon>
    </lineage>
</organism>
<reference evidence="4" key="1">
    <citation type="journal article" date="2019" name="Int. J. Syst. Evol. Microbiol.">
        <title>The Global Catalogue of Microorganisms (GCM) 10K type strain sequencing project: providing services to taxonomists for standard genome sequencing and annotation.</title>
        <authorList>
            <consortium name="The Broad Institute Genomics Platform"/>
            <consortium name="The Broad Institute Genome Sequencing Center for Infectious Disease"/>
            <person name="Wu L."/>
            <person name="Ma J."/>
        </authorList>
    </citation>
    <scope>NUCLEOTIDE SEQUENCE [LARGE SCALE GENOMIC DNA]</scope>
    <source>
        <strain evidence="4">JCM 3369</strain>
    </source>
</reference>
<feature type="region of interest" description="Disordered" evidence="2">
    <location>
        <begin position="1"/>
        <end position="169"/>
    </location>
</feature>
<proteinExistence type="predicted"/>
<feature type="compositionally biased region" description="Low complexity" evidence="2">
    <location>
        <begin position="9"/>
        <end position="50"/>
    </location>
</feature>
<name>A0ABW4JZ13_9HYPH</name>
<dbReference type="EMBL" id="JBHUFA010000003">
    <property type="protein sequence ID" value="MFD1695933.1"/>
    <property type="molecule type" value="Genomic_DNA"/>
</dbReference>
<dbReference type="RefSeq" id="WP_149894103.1">
    <property type="nucleotide sequence ID" value="NZ_JBHUFA010000003.1"/>
</dbReference>
<evidence type="ECO:0000256" key="1">
    <source>
        <dbReference type="SAM" id="Coils"/>
    </source>
</evidence>
<accession>A0ABW4JZ13</accession>